<evidence type="ECO:0000256" key="2">
    <source>
        <dbReference type="ARBA" id="ARBA00022723"/>
    </source>
</evidence>
<dbReference type="InterPro" id="IPR036849">
    <property type="entry name" value="Enolase-like_C_sf"/>
</dbReference>
<feature type="domain" description="Enolase C-terminal" evidence="5">
    <location>
        <begin position="1"/>
        <end position="168"/>
    </location>
</feature>
<dbReference type="PANTHER" id="PTHR13794">
    <property type="entry name" value="ENOLASE SUPERFAMILY, MANDELATE RACEMASE"/>
    <property type="match status" value="1"/>
</dbReference>
<accession>A0A8E2VNY7</accession>
<dbReference type="SUPFAM" id="SSF51604">
    <property type="entry name" value="Enolase C-terminal domain-like"/>
    <property type="match status" value="1"/>
</dbReference>
<keyword evidence="3" id="KW-0460">Magnesium</keyword>
<dbReference type="PANTHER" id="PTHR13794:SF58">
    <property type="entry name" value="MITOCHONDRIAL ENOLASE SUPERFAMILY MEMBER 1"/>
    <property type="match status" value="1"/>
</dbReference>
<sequence length="245" mass="26191">MIDTNHGHDAIEAIRLGRAAARYDIAWFEEPVLPEHLGAYAEVRRGQPIPVAGGETWHTRHAHPQAIRAGAIDILQPDVTGCGGLTEMRRIAACAETEGIRVVAHVWGPGVHLAASLRMLALLPPVPRRHAPNDPWLDLDRTGNPFLAEIVKTPVLLEAGRVAIPPAPVSGSRSTAMRWPPGPRATWAKPSSWQKYPGGPGAKPPAGRPAPAGRNRDNLSPGRYKASSSPSPSGRAHWPQAAALP</sequence>
<protein>
    <submittedName>
        <fullName evidence="6">Enolase-like protein</fullName>
    </submittedName>
</protein>
<evidence type="ECO:0000256" key="3">
    <source>
        <dbReference type="ARBA" id="ARBA00022842"/>
    </source>
</evidence>
<dbReference type="GO" id="GO:0016052">
    <property type="term" value="P:carbohydrate catabolic process"/>
    <property type="evidence" value="ECO:0007669"/>
    <property type="project" value="TreeGrafter"/>
</dbReference>
<dbReference type="InterPro" id="IPR046945">
    <property type="entry name" value="RHMD-like"/>
</dbReference>
<organism evidence="6 7">
    <name type="scientific">Rhodovulum kholense</name>
    <dbReference type="NCBI Taxonomy" id="453584"/>
    <lineage>
        <taxon>Bacteria</taxon>
        <taxon>Pseudomonadati</taxon>
        <taxon>Pseudomonadota</taxon>
        <taxon>Alphaproteobacteria</taxon>
        <taxon>Rhodobacterales</taxon>
        <taxon>Paracoccaceae</taxon>
        <taxon>Rhodovulum</taxon>
    </lineage>
</organism>
<dbReference type="Proteomes" id="UP000244037">
    <property type="component" value="Unassembled WGS sequence"/>
</dbReference>
<comment type="cofactor">
    <cofactor evidence="1">
        <name>Mg(2+)</name>
        <dbReference type="ChEBI" id="CHEBI:18420"/>
    </cofactor>
</comment>
<evidence type="ECO:0000256" key="1">
    <source>
        <dbReference type="ARBA" id="ARBA00001946"/>
    </source>
</evidence>
<dbReference type="EMBL" id="QAYC01000001">
    <property type="protein sequence ID" value="PTW51983.1"/>
    <property type="molecule type" value="Genomic_DNA"/>
</dbReference>
<evidence type="ECO:0000256" key="4">
    <source>
        <dbReference type="SAM" id="MobiDB-lite"/>
    </source>
</evidence>
<gene>
    <name evidence="6" type="ORF">C8N38_101287</name>
</gene>
<name>A0A8E2VNY7_9RHOB</name>
<proteinExistence type="predicted"/>
<dbReference type="GO" id="GO:0000287">
    <property type="term" value="F:magnesium ion binding"/>
    <property type="evidence" value="ECO:0007669"/>
    <property type="project" value="TreeGrafter"/>
</dbReference>
<keyword evidence="7" id="KW-1185">Reference proteome</keyword>
<evidence type="ECO:0000313" key="6">
    <source>
        <dbReference type="EMBL" id="PTW51983.1"/>
    </source>
</evidence>
<dbReference type="Pfam" id="PF13378">
    <property type="entry name" value="MR_MLE_C"/>
    <property type="match status" value="1"/>
</dbReference>
<dbReference type="GO" id="GO:0016836">
    <property type="term" value="F:hydro-lyase activity"/>
    <property type="evidence" value="ECO:0007669"/>
    <property type="project" value="TreeGrafter"/>
</dbReference>
<dbReference type="Gene3D" id="3.20.20.120">
    <property type="entry name" value="Enolase-like C-terminal domain"/>
    <property type="match status" value="1"/>
</dbReference>
<evidence type="ECO:0000259" key="5">
    <source>
        <dbReference type="Pfam" id="PF13378"/>
    </source>
</evidence>
<dbReference type="InterPro" id="IPR029065">
    <property type="entry name" value="Enolase_C-like"/>
</dbReference>
<comment type="caution">
    <text evidence="6">The sequence shown here is derived from an EMBL/GenBank/DDBJ whole genome shotgun (WGS) entry which is preliminary data.</text>
</comment>
<feature type="region of interest" description="Disordered" evidence="4">
    <location>
        <begin position="166"/>
        <end position="245"/>
    </location>
</feature>
<dbReference type="AlphaFoldDB" id="A0A8E2VNY7"/>
<reference evidence="6 7" key="1">
    <citation type="submission" date="2018-04" db="EMBL/GenBank/DDBJ databases">
        <title>Genomic Encyclopedia of Archaeal and Bacterial Type Strains, Phase II (KMG-II): from individual species to whole genera.</title>
        <authorList>
            <person name="Goeker M."/>
        </authorList>
    </citation>
    <scope>NUCLEOTIDE SEQUENCE [LARGE SCALE GENOMIC DNA]</scope>
    <source>
        <strain evidence="6 7">DSM 19783</strain>
    </source>
</reference>
<keyword evidence="2" id="KW-0479">Metal-binding</keyword>
<evidence type="ECO:0000313" key="7">
    <source>
        <dbReference type="Proteomes" id="UP000244037"/>
    </source>
</evidence>